<keyword evidence="14" id="KW-1185">Reference proteome</keyword>
<feature type="binding site" evidence="11">
    <location>
        <position position="537"/>
    </location>
    <ligand>
        <name>Ca(2+)</name>
        <dbReference type="ChEBI" id="CHEBI:29108"/>
    </ligand>
</feature>
<dbReference type="InterPro" id="IPR050819">
    <property type="entry name" value="Tripeptidyl-peptidase_I"/>
</dbReference>
<dbReference type="Gene3D" id="3.40.50.200">
    <property type="entry name" value="Peptidase S8/S53 domain"/>
    <property type="match status" value="1"/>
</dbReference>
<dbReference type="SUPFAM" id="SSF52743">
    <property type="entry name" value="Subtilisin-like"/>
    <property type="match status" value="1"/>
</dbReference>
<evidence type="ECO:0000256" key="10">
    <source>
        <dbReference type="ARBA" id="ARBA00023145"/>
    </source>
</evidence>
<dbReference type="CDD" id="cd11377">
    <property type="entry name" value="Pro-peptidase_S53"/>
    <property type="match status" value="1"/>
</dbReference>
<dbReference type="GO" id="GO:0008240">
    <property type="term" value="F:tripeptidyl-peptidase activity"/>
    <property type="evidence" value="ECO:0007669"/>
    <property type="project" value="UniProtKB-EC"/>
</dbReference>
<dbReference type="InterPro" id="IPR015366">
    <property type="entry name" value="S53_propep"/>
</dbReference>
<dbReference type="EC" id="3.4.14.10" evidence="4"/>
<dbReference type="GO" id="GO:0006508">
    <property type="term" value="P:proteolysis"/>
    <property type="evidence" value="ECO:0007669"/>
    <property type="project" value="UniProtKB-KW"/>
</dbReference>
<dbReference type="InterPro" id="IPR030400">
    <property type="entry name" value="Sedolisin_dom"/>
</dbReference>
<evidence type="ECO:0000256" key="1">
    <source>
        <dbReference type="ARBA" id="ARBA00001910"/>
    </source>
</evidence>
<dbReference type="EMBL" id="LWDF02000017">
    <property type="protein sequence ID" value="KAE8260159.1"/>
    <property type="molecule type" value="Genomic_DNA"/>
</dbReference>
<dbReference type="InterPro" id="IPR036852">
    <property type="entry name" value="Peptidase_S8/S53_dom_sf"/>
</dbReference>
<keyword evidence="6 11" id="KW-0479">Metal-binding</keyword>
<feature type="active site" description="Charge relay system" evidence="11">
    <location>
        <position position="293"/>
    </location>
</feature>
<dbReference type="PANTHER" id="PTHR14218:SF15">
    <property type="entry name" value="TRIPEPTIDYL-PEPTIDASE 1"/>
    <property type="match status" value="1"/>
</dbReference>
<reference evidence="13" key="1">
    <citation type="submission" date="2016-04" db="EMBL/GenBank/DDBJ databases">
        <authorList>
            <person name="Nguyen H.D."/>
            <person name="Samba Siva P."/>
            <person name="Cullis J."/>
            <person name="Levesque C.A."/>
            <person name="Hambleton S."/>
        </authorList>
    </citation>
    <scope>NUCLEOTIDE SEQUENCE</scope>
    <source>
        <strain evidence="13">DAOMC 236416</strain>
    </source>
</reference>
<evidence type="ECO:0000256" key="11">
    <source>
        <dbReference type="PROSITE-ProRule" id="PRU01032"/>
    </source>
</evidence>
<evidence type="ECO:0000256" key="4">
    <source>
        <dbReference type="ARBA" id="ARBA00012462"/>
    </source>
</evidence>
<dbReference type="Pfam" id="PF09286">
    <property type="entry name" value="Pro-kuma_activ"/>
    <property type="match status" value="1"/>
</dbReference>
<organism evidence="13 14">
    <name type="scientific">Tilletia indica</name>
    <dbReference type="NCBI Taxonomy" id="43049"/>
    <lineage>
        <taxon>Eukaryota</taxon>
        <taxon>Fungi</taxon>
        <taxon>Dikarya</taxon>
        <taxon>Basidiomycota</taxon>
        <taxon>Ustilaginomycotina</taxon>
        <taxon>Exobasidiomycetes</taxon>
        <taxon>Tilletiales</taxon>
        <taxon>Tilletiaceae</taxon>
        <taxon>Tilletia</taxon>
    </lineage>
</organism>
<accession>A0A177TLG8</accession>
<feature type="domain" description="Peptidase S53" evidence="12">
    <location>
        <begin position="214"/>
        <end position="579"/>
    </location>
</feature>
<evidence type="ECO:0000256" key="6">
    <source>
        <dbReference type="ARBA" id="ARBA00022723"/>
    </source>
</evidence>
<dbReference type="PANTHER" id="PTHR14218">
    <property type="entry name" value="PROTEASE S8 TRIPEPTIDYL PEPTIDASE I CLN2"/>
    <property type="match status" value="1"/>
</dbReference>
<keyword evidence="10" id="KW-0865">Zymogen</keyword>
<dbReference type="CDD" id="cd04056">
    <property type="entry name" value="Peptidases_S53"/>
    <property type="match status" value="1"/>
</dbReference>
<reference evidence="13" key="2">
    <citation type="journal article" date="2019" name="IMA Fungus">
        <title>Genome sequencing and comparison of five Tilletia species to identify candidate genes for the detection of regulated species infecting wheat.</title>
        <authorList>
            <person name="Nguyen H.D.T."/>
            <person name="Sultana T."/>
            <person name="Kesanakurti P."/>
            <person name="Hambleton S."/>
        </authorList>
    </citation>
    <scope>NUCLEOTIDE SEQUENCE</scope>
    <source>
        <strain evidence="13">DAOMC 236416</strain>
    </source>
</reference>
<feature type="binding site" evidence="11">
    <location>
        <position position="558"/>
    </location>
    <ligand>
        <name>Ca(2+)</name>
        <dbReference type="ChEBI" id="CHEBI:29108"/>
    </ligand>
</feature>
<evidence type="ECO:0000256" key="3">
    <source>
        <dbReference type="ARBA" id="ARBA00004239"/>
    </source>
</evidence>
<proteinExistence type="predicted"/>
<dbReference type="GO" id="GO:0005576">
    <property type="term" value="C:extracellular region"/>
    <property type="evidence" value="ECO:0007669"/>
    <property type="project" value="UniProtKB-SubCell"/>
</dbReference>
<dbReference type="GO" id="GO:0004252">
    <property type="term" value="F:serine-type endopeptidase activity"/>
    <property type="evidence" value="ECO:0007669"/>
    <property type="project" value="UniProtKB-UniRule"/>
</dbReference>
<comment type="function">
    <text evidence="2">Secreted tripeptidyl-peptidase which degrades proteins at acidic pHs and is involved in virulence.</text>
</comment>
<protein>
    <recommendedName>
        <fullName evidence="4">tripeptidyl-peptidase II</fullName>
        <ecNumber evidence="4">3.4.14.10</ecNumber>
    </recommendedName>
</protein>
<evidence type="ECO:0000256" key="9">
    <source>
        <dbReference type="ARBA" id="ARBA00022837"/>
    </source>
</evidence>
<gene>
    <name evidence="13" type="ORF">A4X13_0g542</name>
</gene>
<dbReference type="AlphaFoldDB" id="A0A177TLG8"/>
<name>A0A177TLG8_9BASI</name>
<dbReference type="SUPFAM" id="SSF54897">
    <property type="entry name" value="Protease propeptides/inhibitors"/>
    <property type="match status" value="1"/>
</dbReference>
<evidence type="ECO:0000256" key="5">
    <source>
        <dbReference type="ARBA" id="ARBA00022670"/>
    </source>
</evidence>
<dbReference type="InterPro" id="IPR000209">
    <property type="entry name" value="Peptidase_S8/S53_dom"/>
</dbReference>
<feature type="active site" description="Charge relay system" evidence="11">
    <location>
        <position position="495"/>
    </location>
</feature>
<dbReference type="Pfam" id="PF00082">
    <property type="entry name" value="Peptidase_S8"/>
    <property type="match status" value="1"/>
</dbReference>
<comment type="subcellular location">
    <subcellularLocation>
        <location evidence="3">Secreted</location>
        <location evidence="3">Extracellular space</location>
    </subcellularLocation>
</comment>
<evidence type="ECO:0000256" key="8">
    <source>
        <dbReference type="ARBA" id="ARBA00022825"/>
    </source>
</evidence>
<dbReference type="PROSITE" id="PS51695">
    <property type="entry name" value="SEDOLISIN"/>
    <property type="match status" value="1"/>
</dbReference>
<evidence type="ECO:0000313" key="13">
    <source>
        <dbReference type="EMBL" id="KAE8260159.1"/>
    </source>
</evidence>
<comment type="catalytic activity">
    <reaction evidence="1">
        <text>Release of an N-terminal tripeptide from a polypeptide.</text>
        <dbReference type="EC" id="3.4.14.10"/>
    </reaction>
</comment>
<keyword evidence="7 11" id="KW-0378">Hydrolase</keyword>
<evidence type="ECO:0000313" key="14">
    <source>
        <dbReference type="Proteomes" id="UP000077521"/>
    </source>
</evidence>
<comment type="cofactor">
    <cofactor evidence="11">
        <name>Ca(2+)</name>
        <dbReference type="ChEBI" id="CHEBI:29108"/>
    </cofactor>
    <text evidence="11">Binds 1 Ca(2+) ion per subunit.</text>
</comment>
<feature type="binding site" evidence="11">
    <location>
        <position position="560"/>
    </location>
    <ligand>
        <name>Ca(2+)</name>
        <dbReference type="ChEBI" id="CHEBI:29108"/>
    </ligand>
</feature>
<comment type="caution">
    <text evidence="13">The sequence shown here is derived from an EMBL/GenBank/DDBJ whole genome shotgun (WGS) entry which is preliminary data.</text>
</comment>
<sequence>MRFINIAALAVALAPSASFALIDPFHAPAMISDLWQAIGLPDLAAPFKTTLQLSEANLAGLTTRMEQIAAEGSGKWLSDDELKAYISPSADAVTTVKSYLTSRGIDARTITQSKFGDQLTFVSSIGNLQSLFNTKFQNYQLDANSAVVVPRAKNYTIPSPLANLVKSVYPISSFGVPKELVPISTFGASGGEETAQARAVLSERATYTQCNNSAVSPACLRDAYETSSYTPASSTDRAITILALIGQQFGQTDLTKFLTKYRPEASGVRVKVTDTAGGITFPLFGSGVEVMLDIETSVSQTYPLTNDIVNYGSQLTKGDIFNLVAQYFLNLDASKRPGVISISYGANEADFSAAEAQTMCSSMQKLTAVGTTVVVASGDKGVAGNGGACSAAGSPFVPTYPSGCPYILSVGATEQFPEQMVSLAQSKFTSGAGFSNVFPRPSYQDSGVSSYLSKIGTTNAGQFNSAGRSFPDVAAAGSNYIVAVNGKYGLVGGTSAACPTVASIFALVNDARKKVGKGRVGYVHPVIYQNPSAFYDVTQGASVQCGPTSNSGFSATSGFDTPSGLGAPRFSKLRSIFGA</sequence>
<dbReference type="Proteomes" id="UP000077521">
    <property type="component" value="Unassembled WGS sequence"/>
</dbReference>
<keyword evidence="9 11" id="KW-0106">Calcium</keyword>
<evidence type="ECO:0000259" key="12">
    <source>
        <dbReference type="PROSITE" id="PS51695"/>
    </source>
</evidence>
<evidence type="ECO:0000256" key="7">
    <source>
        <dbReference type="ARBA" id="ARBA00022801"/>
    </source>
</evidence>
<dbReference type="SMART" id="SM00944">
    <property type="entry name" value="Pro-kuma_activ"/>
    <property type="match status" value="1"/>
</dbReference>
<dbReference type="GO" id="GO:0046872">
    <property type="term" value="F:metal ion binding"/>
    <property type="evidence" value="ECO:0007669"/>
    <property type="project" value="UniProtKB-UniRule"/>
</dbReference>
<evidence type="ECO:0000256" key="2">
    <source>
        <dbReference type="ARBA" id="ARBA00002451"/>
    </source>
</evidence>
<feature type="binding site" evidence="11">
    <location>
        <position position="536"/>
    </location>
    <ligand>
        <name>Ca(2+)</name>
        <dbReference type="ChEBI" id="CHEBI:29108"/>
    </ligand>
</feature>
<feature type="active site" description="Charge relay system" evidence="11">
    <location>
        <position position="289"/>
    </location>
</feature>
<keyword evidence="8 11" id="KW-0720">Serine protease</keyword>
<keyword evidence="5 11" id="KW-0645">Protease</keyword>